<accession>A0A5C5XJ12</accession>
<dbReference type="Proteomes" id="UP000316095">
    <property type="component" value="Unassembled WGS sequence"/>
</dbReference>
<proteinExistence type="predicted"/>
<comment type="caution">
    <text evidence="1">The sequence shown here is derived from an EMBL/GenBank/DDBJ whole genome shotgun (WGS) entry which is preliminary data.</text>
</comment>
<gene>
    <name evidence="1" type="ORF">Pan54_37610</name>
</gene>
<dbReference type="AlphaFoldDB" id="A0A5C5XJ12"/>
<organism evidence="1 2">
    <name type="scientific">Rubinisphaera italica</name>
    <dbReference type="NCBI Taxonomy" id="2527969"/>
    <lineage>
        <taxon>Bacteria</taxon>
        <taxon>Pseudomonadati</taxon>
        <taxon>Planctomycetota</taxon>
        <taxon>Planctomycetia</taxon>
        <taxon>Planctomycetales</taxon>
        <taxon>Planctomycetaceae</taxon>
        <taxon>Rubinisphaera</taxon>
    </lineage>
</organism>
<name>A0A5C5XJ12_9PLAN</name>
<reference evidence="1 2" key="1">
    <citation type="submission" date="2019-02" db="EMBL/GenBank/DDBJ databases">
        <title>Deep-cultivation of Planctomycetes and their phenomic and genomic characterization uncovers novel biology.</title>
        <authorList>
            <person name="Wiegand S."/>
            <person name="Jogler M."/>
            <person name="Boedeker C."/>
            <person name="Pinto D."/>
            <person name="Vollmers J."/>
            <person name="Rivas-Marin E."/>
            <person name="Kohn T."/>
            <person name="Peeters S.H."/>
            <person name="Heuer A."/>
            <person name="Rast P."/>
            <person name="Oberbeckmann S."/>
            <person name="Bunk B."/>
            <person name="Jeske O."/>
            <person name="Meyerdierks A."/>
            <person name="Storesund J.E."/>
            <person name="Kallscheuer N."/>
            <person name="Luecker S."/>
            <person name="Lage O.M."/>
            <person name="Pohl T."/>
            <person name="Merkel B.J."/>
            <person name="Hornburger P."/>
            <person name="Mueller R.-W."/>
            <person name="Bruemmer F."/>
            <person name="Labrenz M."/>
            <person name="Spormann A.M."/>
            <person name="Op Den Camp H."/>
            <person name="Overmann J."/>
            <person name="Amann R."/>
            <person name="Jetten M.S.M."/>
            <person name="Mascher T."/>
            <person name="Medema M.H."/>
            <person name="Devos D.P."/>
            <person name="Kaster A.-K."/>
            <person name="Ovreas L."/>
            <person name="Rohde M."/>
            <person name="Galperin M.Y."/>
            <person name="Jogler C."/>
        </authorList>
    </citation>
    <scope>NUCLEOTIDE SEQUENCE [LARGE SCALE GENOMIC DNA]</scope>
    <source>
        <strain evidence="1 2">Pan54</strain>
    </source>
</reference>
<keyword evidence="2" id="KW-1185">Reference proteome</keyword>
<evidence type="ECO:0000313" key="2">
    <source>
        <dbReference type="Proteomes" id="UP000316095"/>
    </source>
</evidence>
<protein>
    <submittedName>
        <fullName evidence="1">Uncharacterized protein</fullName>
    </submittedName>
</protein>
<sequence>MENPADVNIEDNVHLQFNEKCNAVASQMPSHYASGFKINLQASNAPRAEILHASMKFLISMIALLQELTSLVTTMSICGFLLHRQDGQL</sequence>
<evidence type="ECO:0000313" key="1">
    <source>
        <dbReference type="EMBL" id="TWT63010.1"/>
    </source>
</evidence>
<dbReference type="EMBL" id="SJPG01000001">
    <property type="protein sequence ID" value="TWT63010.1"/>
    <property type="molecule type" value="Genomic_DNA"/>
</dbReference>